<accession>A0A1T5E3X3</accession>
<sequence>MITATSNIMQEKYIELAGSGPDTSEPQPLLTRREMIGLTGMAGLAALTGTAPGSFGQTAQKPPRIACLVSYWGATRSHADWIVTKLLDGYWWQGAHTPSRVEVAAVYIHQFETSLLGQKICKSKNIPIYKTVGEAVMLGGNELAVDGVVIVGEHGEYPTNLKGQWLLPRWWIYEKVIRVFEQSKRSVPVFNDKHLSYSWDEAKWMFDKSRELNFPLSGGSSIPVYFRKPEIELDMDTPLKTSVVIGGAPDEGALFHCVDVLQAFVERRKGGETGVRSVQCIRGPETWKWTESNPWAGKLLEAVRTTFNLKPGHFQEIAKPNVCIVEYNDETKAAVYSGQGVGWTYAGDIEGQKDPTVISMLDWPGPFSQYHASNSQPHWITEMMVTKKEPFNAERLLLSTGIVAYNMESNWENGKYSAVGRRIETPFMNMKYRSTRGAQFSTGQRPPNVPYMRGFSE</sequence>
<dbReference type="EMBL" id="FUZA01000002">
    <property type="protein sequence ID" value="SKB78708.1"/>
    <property type="molecule type" value="Genomic_DNA"/>
</dbReference>
<protein>
    <submittedName>
        <fullName evidence="2">Uncharacterized protein</fullName>
    </submittedName>
</protein>
<evidence type="ECO:0000313" key="2">
    <source>
        <dbReference type="EMBL" id="SKB78708.1"/>
    </source>
</evidence>
<evidence type="ECO:0000256" key="1">
    <source>
        <dbReference type="SAM" id="MobiDB-lite"/>
    </source>
</evidence>
<organism evidence="2 3">
    <name type="scientific">Dyadobacter psychrophilus</name>
    <dbReference type="NCBI Taxonomy" id="651661"/>
    <lineage>
        <taxon>Bacteria</taxon>
        <taxon>Pseudomonadati</taxon>
        <taxon>Bacteroidota</taxon>
        <taxon>Cytophagia</taxon>
        <taxon>Cytophagales</taxon>
        <taxon>Spirosomataceae</taxon>
        <taxon>Dyadobacter</taxon>
    </lineage>
</organism>
<name>A0A1T5E3X3_9BACT</name>
<keyword evidence="3" id="KW-1185">Reference proteome</keyword>
<feature type="region of interest" description="Disordered" evidence="1">
    <location>
        <begin position="438"/>
        <end position="457"/>
    </location>
</feature>
<reference evidence="3" key="1">
    <citation type="submission" date="2017-02" db="EMBL/GenBank/DDBJ databases">
        <authorList>
            <person name="Varghese N."/>
            <person name="Submissions S."/>
        </authorList>
    </citation>
    <scope>NUCLEOTIDE SEQUENCE [LARGE SCALE GENOMIC DNA]</scope>
    <source>
        <strain evidence="3">DSM 22270</strain>
    </source>
</reference>
<dbReference type="AlphaFoldDB" id="A0A1T5E3X3"/>
<gene>
    <name evidence="2" type="ORF">SAMN05660293_02146</name>
</gene>
<dbReference type="STRING" id="651661.SAMN05660293_02146"/>
<proteinExistence type="predicted"/>
<dbReference type="Proteomes" id="UP000190897">
    <property type="component" value="Unassembled WGS sequence"/>
</dbReference>
<evidence type="ECO:0000313" key="3">
    <source>
        <dbReference type="Proteomes" id="UP000190897"/>
    </source>
</evidence>